<reference evidence="15" key="1">
    <citation type="submission" date="2016-05" db="EMBL/GenBank/DDBJ databases">
        <title>Comparative genomics of biotechnologically important yeasts.</title>
        <authorList>
            <consortium name="DOE Joint Genome Institute"/>
            <person name="Riley R."/>
            <person name="Haridas S."/>
            <person name="Wolfe K.H."/>
            <person name="Lopes M.R."/>
            <person name="Hittinger C.T."/>
            <person name="Goker M."/>
            <person name="Salamov A."/>
            <person name="Wisecaver J."/>
            <person name="Long T.M."/>
            <person name="Aerts A.L."/>
            <person name="Barry K."/>
            <person name="Choi C."/>
            <person name="Clum A."/>
            <person name="Coughlan A.Y."/>
            <person name="Deshpande S."/>
            <person name="Douglass A.P."/>
            <person name="Hanson S.J."/>
            <person name="Klenk H.-P."/>
            <person name="Labutti K."/>
            <person name="Lapidus A."/>
            <person name="Lindquist E."/>
            <person name="Lipzen A."/>
            <person name="Meier-Kolthoff J.P."/>
            <person name="Ohm R.A."/>
            <person name="Otillar R.P."/>
            <person name="Pangilinan J."/>
            <person name="Peng Y."/>
            <person name="Rokas A."/>
            <person name="Rosa C.A."/>
            <person name="Scheuner C."/>
            <person name="Sibirny A.A."/>
            <person name="Slot J.C."/>
            <person name="Stielow J.B."/>
            <person name="Sun H."/>
            <person name="Kurtzman C.P."/>
            <person name="Blackwell M."/>
            <person name="Grigoriev I.V."/>
            <person name="Jeffries T.W."/>
        </authorList>
    </citation>
    <scope>NUCLEOTIDE SEQUENCE [LARGE SCALE GENOMIC DNA]</scope>
    <source>
        <strain evidence="15">NRRL Y-2460</strain>
    </source>
</reference>
<evidence type="ECO:0000256" key="4">
    <source>
        <dbReference type="ARBA" id="ARBA00022454"/>
    </source>
</evidence>
<dbReference type="OrthoDB" id="4056921at2759"/>
<evidence type="ECO:0000256" key="6">
    <source>
        <dbReference type="ARBA" id="ARBA00022776"/>
    </source>
</evidence>
<evidence type="ECO:0000256" key="5">
    <source>
        <dbReference type="ARBA" id="ARBA00022618"/>
    </source>
</evidence>
<evidence type="ECO:0000256" key="12">
    <source>
        <dbReference type="SAM" id="Coils"/>
    </source>
</evidence>
<keyword evidence="11" id="KW-0539">Nucleus</keyword>
<dbReference type="AlphaFoldDB" id="A0A1E4U152"/>
<organism evidence="14 15">
    <name type="scientific">Pachysolen tannophilus NRRL Y-2460</name>
    <dbReference type="NCBI Taxonomy" id="669874"/>
    <lineage>
        <taxon>Eukaryota</taxon>
        <taxon>Fungi</taxon>
        <taxon>Dikarya</taxon>
        <taxon>Ascomycota</taxon>
        <taxon>Saccharomycotina</taxon>
        <taxon>Pichiomycetes</taxon>
        <taxon>Pachysolenaceae</taxon>
        <taxon>Pachysolen</taxon>
    </lineage>
</organism>
<evidence type="ECO:0000256" key="8">
    <source>
        <dbReference type="ARBA" id="ARBA00023054"/>
    </source>
</evidence>
<feature type="coiled-coil region" evidence="12">
    <location>
        <begin position="63"/>
        <end position="146"/>
    </location>
</feature>
<keyword evidence="6 11" id="KW-0498">Mitosis</keyword>
<comment type="similarity">
    <text evidence="2 11">Belongs to the SPC25 family.</text>
</comment>
<protein>
    <recommendedName>
        <fullName evidence="11">Kinetochore protein SPC25</fullName>
    </recommendedName>
</protein>
<dbReference type="Pfam" id="PF08234">
    <property type="entry name" value="Spindle_Spc25"/>
    <property type="match status" value="1"/>
</dbReference>
<evidence type="ECO:0000256" key="7">
    <source>
        <dbReference type="ARBA" id="ARBA00022838"/>
    </source>
</evidence>
<proteinExistence type="inferred from homology"/>
<keyword evidence="10 11" id="KW-0137">Centromere</keyword>
<keyword evidence="8 12" id="KW-0175">Coiled coil</keyword>
<evidence type="ECO:0000256" key="9">
    <source>
        <dbReference type="ARBA" id="ARBA00023306"/>
    </source>
</evidence>
<keyword evidence="5 11" id="KW-0132">Cell division</keyword>
<dbReference type="InterPro" id="IPR013255">
    <property type="entry name" value="Spc25_C"/>
</dbReference>
<evidence type="ECO:0000256" key="11">
    <source>
        <dbReference type="RuleBase" id="RU367150"/>
    </source>
</evidence>
<keyword evidence="7 11" id="KW-0995">Kinetochore</keyword>
<dbReference type="GO" id="GO:0005634">
    <property type="term" value="C:nucleus"/>
    <property type="evidence" value="ECO:0007669"/>
    <property type="project" value="UniProtKB-SubCell"/>
</dbReference>
<dbReference type="PANTHER" id="PTHR14281">
    <property type="entry name" value="KINETOCHORE PROTEIN SPC25-RELATED"/>
    <property type="match status" value="1"/>
</dbReference>
<keyword evidence="15" id="KW-1185">Reference proteome</keyword>
<evidence type="ECO:0000256" key="2">
    <source>
        <dbReference type="ARBA" id="ARBA00006379"/>
    </source>
</evidence>
<feature type="domain" description="Chromosome segregation protein Spc25 C-terminal" evidence="13">
    <location>
        <begin position="173"/>
        <end position="243"/>
    </location>
</feature>
<evidence type="ECO:0000313" key="14">
    <source>
        <dbReference type="EMBL" id="ODV97709.1"/>
    </source>
</evidence>
<dbReference type="PANTHER" id="PTHR14281:SF0">
    <property type="entry name" value="KINETOCHORE PROTEIN SPC25"/>
    <property type="match status" value="1"/>
</dbReference>
<dbReference type="Gene3D" id="3.30.457.50">
    <property type="entry name" value="Chromosome segregation protein Spc25"/>
    <property type="match status" value="1"/>
</dbReference>
<dbReference type="STRING" id="669874.A0A1E4U152"/>
<accession>A0A1E4U152</accession>
<evidence type="ECO:0000256" key="1">
    <source>
        <dbReference type="ARBA" id="ARBA00002772"/>
    </source>
</evidence>
<name>A0A1E4U152_PACTA</name>
<dbReference type="CDD" id="cd23784">
    <property type="entry name" value="RWD_Spc25"/>
    <property type="match status" value="1"/>
</dbReference>
<dbReference type="GO" id="GO:0031262">
    <property type="term" value="C:Ndc80 complex"/>
    <property type="evidence" value="ECO:0007669"/>
    <property type="project" value="InterPro"/>
</dbReference>
<dbReference type="GO" id="GO:0007059">
    <property type="term" value="P:chromosome segregation"/>
    <property type="evidence" value="ECO:0007669"/>
    <property type="project" value="InterPro"/>
</dbReference>
<evidence type="ECO:0000259" key="13">
    <source>
        <dbReference type="Pfam" id="PF08234"/>
    </source>
</evidence>
<keyword evidence="4 11" id="KW-0158">Chromosome</keyword>
<comment type="function">
    <text evidence="1 11">Acts as a component of the essential kinetochore-associated NDC80 complex, which is required for chromosome segregation and spindle checkpoint activity.</text>
</comment>
<dbReference type="Proteomes" id="UP000094236">
    <property type="component" value="Unassembled WGS sequence"/>
</dbReference>
<dbReference type="InterPro" id="IPR045143">
    <property type="entry name" value="Spc25"/>
</dbReference>
<keyword evidence="9 11" id="KW-0131">Cell cycle</keyword>
<comment type="subcellular location">
    <subcellularLocation>
        <location evidence="11">Nucleus</location>
    </subcellularLocation>
    <subcellularLocation>
        <location evidence="11">Chromosome</location>
        <location evidence="11">Centromere</location>
        <location evidence="11">Kinetochore</location>
    </subcellularLocation>
</comment>
<evidence type="ECO:0000256" key="3">
    <source>
        <dbReference type="ARBA" id="ARBA00011562"/>
    </source>
</evidence>
<sequence>MSSAAANENGHVSGSFGRDYSISALDEFNSDLKTQMNSFLSLFNKKINDSKNELVSNNYIMIINDLKQQQQDLLKQIDTLTKVKEELEFENASELKELENLSKKNLELSNQQALYDNKKMELEDSINKLNESILNKEETIKALDSKLAKNRKLDVTELTKFETYLGLKIDALREDLLKFTFRNIDLNDYNKEYSFQLDLANENYKIVQTSPVINETDLAKIENHFNTHRELGKFLREIRSYFRSL</sequence>
<comment type="subunit">
    <text evidence="3">Component of the NDC80 complex, which consists of NDC80, NUF2, SPC24 and SPC25.</text>
</comment>
<evidence type="ECO:0000313" key="15">
    <source>
        <dbReference type="Proteomes" id="UP000094236"/>
    </source>
</evidence>
<gene>
    <name evidence="14" type="ORF">PACTADRAFT_47575</name>
</gene>
<dbReference type="GO" id="GO:0051301">
    <property type="term" value="P:cell division"/>
    <property type="evidence" value="ECO:0007669"/>
    <property type="project" value="UniProtKB-UniRule"/>
</dbReference>
<dbReference type="FunFam" id="3.30.457.50:FF:000001">
    <property type="entry name" value="Probable kinetochore protein spc25"/>
    <property type="match status" value="1"/>
</dbReference>
<evidence type="ECO:0000256" key="10">
    <source>
        <dbReference type="ARBA" id="ARBA00023328"/>
    </source>
</evidence>
<dbReference type="EMBL" id="KV454011">
    <property type="protein sequence ID" value="ODV97709.1"/>
    <property type="molecule type" value="Genomic_DNA"/>
</dbReference>